<protein>
    <submittedName>
        <fullName evidence="2">Helix-turn-helix protein</fullName>
    </submittedName>
</protein>
<accession>A0A2S6GKY3</accession>
<reference evidence="2 3" key="1">
    <citation type="submission" date="2018-02" db="EMBL/GenBank/DDBJ databases">
        <title>Genomic Encyclopedia of Archaeal and Bacterial Type Strains, Phase II (KMG-II): from individual species to whole genera.</title>
        <authorList>
            <person name="Goeker M."/>
        </authorList>
    </citation>
    <scope>NUCLEOTIDE SEQUENCE [LARGE SCALE GENOMIC DNA]</scope>
    <source>
        <strain evidence="2 3">YU 961-1</strain>
    </source>
</reference>
<dbReference type="CDD" id="cd00093">
    <property type="entry name" value="HTH_XRE"/>
    <property type="match status" value="1"/>
</dbReference>
<sequence>MSDALATNLSRLRKANDLSQEALSVAADVSVDTVGRIERGERQTTRPGTIDKLAAALGVSSDALQGRLATLNGSDADITSLRRAITPTGDVPGLTEFTETDEVVCARALAVEAHKAWRAYVDGRHDELLQRLPALLTDARRLIHASSGAEKATACRLISVGYRLGAGIAGRLGLDDLAWTAAEKAIDVARQSDTPEVDTAVSTRYLVWTLIRQGRTAEAERVAVVAAERIEPRMLDRDPTRAGVFGNLLFNAANAAHRSGSAQRAEDLLAVAAAAAIRAGVDSASEVAIFGPRVAALQRVDHTIRHGDPERGLSLARRLPDAQGVVPRFWESGHRLHLASAAVKLKKPRLALGYLGQARELSPDWARRQPLGRSVMRKLVDDATRRQGSQFAGLAAHYGVA</sequence>
<dbReference type="InterPro" id="IPR011990">
    <property type="entry name" value="TPR-like_helical_dom_sf"/>
</dbReference>
<dbReference type="PROSITE" id="PS50943">
    <property type="entry name" value="HTH_CROC1"/>
    <property type="match status" value="1"/>
</dbReference>
<comment type="caution">
    <text evidence="2">The sequence shown here is derived from an EMBL/GenBank/DDBJ whole genome shotgun (WGS) entry which is preliminary data.</text>
</comment>
<dbReference type="RefSeq" id="WP_104480822.1">
    <property type="nucleotide sequence ID" value="NZ_CP154825.1"/>
</dbReference>
<evidence type="ECO:0000313" key="2">
    <source>
        <dbReference type="EMBL" id="PPK65843.1"/>
    </source>
</evidence>
<evidence type="ECO:0000259" key="1">
    <source>
        <dbReference type="PROSITE" id="PS50943"/>
    </source>
</evidence>
<dbReference type="Gene3D" id="1.10.260.40">
    <property type="entry name" value="lambda repressor-like DNA-binding domains"/>
    <property type="match status" value="1"/>
</dbReference>
<dbReference type="Proteomes" id="UP000239203">
    <property type="component" value="Unassembled WGS sequence"/>
</dbReference>
<dbReference type="SUPFAM" id="SSF47413">
    <property type="entry name" value="lambda repressor-like DNA-binding domains"/>
    <property type="match status" value="1"/>
</dbReference>
<dbReference type="Pfam" id="PF13560">
    <property type="entry name" value="HTH_31"/>
    <property type="match status" value="1"/>
</dbReference>
<feature type="domain" description="HTH cro/C1-type" evidence="1">
    <location>
        <begin position="9"/>
        <end position="64"/>
    </location>
</feature>
<keyword evidence="3" id="KW-1185">Reference proteome</keyword>
<gene>
    <name evidence="2" type="ORF">CLV40_112105</name>
</gene>
<evidence type="ECO:0000313" key="3">
    <source>
        <dbReference type="Proteomes" id="UP000239203"/>
    </source>
</evidence>
<name>A0A2S6GKY3_9PSEU</name>
<dbReference type="SMART" id="SM00530">
    <property type="entry name" value="HTH_XRE"/>
    <property type="match status" value="1"/>
</dbReference>
<dbReference type="GO" id="GO:0003677">
    <property type="term" value="F:DNA binding"/>
    <property type="evidence" value="ECO:0007669"/>
    <property type="project" value="InterPro"/>
</dbReference>
<dbReference type="EMBL" id="PTIX01000012">
    <property type="protein sequence ID" value="PPK65843.1"/>
    <property type="molecule type" value="Genomic_DNA"/>
</dbReference>
<dbReference type="AlphaFoldDB" id="A0A2S6GKY3"/>
<organism evidence="2 3">
    <name type="scientific">Actinokineospora auranticolor</name>
    <dbReference type="NCBI Taxonomy" id="155976"/>
    <lineage>
        <taxon>Bacteria</taxon>
        <taxon>Bacillati</taxon>
        <taxon>Actinomycetota</taxon>
        <taxon>Actinomycetes</taxon>
        <taxon>Pseudonocardiales</taxon>
        <taxon>Pseudonocardiaceae</taxon>
        <taxon>Actinokineospora</taxon>
    </lineage>
</organism>
<proteinExistence type="predicted"/>
<dbReference type="OrthoDB" id="3420984at2"/>
<dbReference type="InterPro" id="IPR001387">
    <property type="entry name" value="Cro/C1-type_HTH"/>
</dbReference>
<dbReference type="InterPro" id="IPR010982">
    <property type="entry name" value="Lambda_DNA-bd_dom_sf"/>
</dbReference>
<dbReference type="Gene3D" id="1.25.40.10">
    <property type="entry name" value="Tetratricopeptide repeat domain"/>
    <property type="match status" value="1"/>
</dbReference>